<name>A0A0C1ZE40_9VIBR</name>
<gene>
    <name evidence="1" type="ORF">H735_20385</name>
</gene>
<evidence type="ECO:0000313" key="1">
    <source>
        <dbReference type="EMBL" id="KIF51346.1"/>
    </source>
</evidence>
<evidence type="ECO:0000313" key="2">
    <source>
        <dbReference type="Proteomes" id="UP000031586"/>
    </source>
</evidence>
<proteinExistence type="predicted"/>
<dbReference type="Proteomes" id="UP000031586">
    <property type="component" value="Unassembled WGS sequence"/>
</dbReference>
<dbReference type="PATRIC" id="fig|1229493.5.peg.3474"/>
<dbReference type="Pfam" id="PF07087">
    <property type="entry name" value="DUF1353"/>
    <property type="match status" value="1"/>
</dbReference>
<dbReference type="AlphaFoldDB" id="A0A0C1ZE40"/>
<evidence type="ECO:0008006" key="3">
    <source>
        <dbReference type="Google" id="ProtNLM"/>
    </source>
</evidence>
<reference evidence="1 2" key="1">
    <citation type="submission" date="2014-07" db="EMBL/GenBank/DDBJ databases">
        <title>Unique and conserved regions in Vibrio harveyi and related species in comparison with the shrimp pathogen Vibrio harveyi CAIM 1792.</title>
        <authorList>
            <person name="Espinoza-Valles I."/>
            <person name="Vora G."/>
            <person name="Leekitcharoenphon P."/>
            <person name="Ussery D."/>
            <person name="Hoj L."/>
            <person name="Gomez-Gil B."/>
        </authorList>
    </citation>
    <scope>NUCLEOTIDE SEQUENCE [LARGE SCALE GENOMIC DNA]</scope>
    <source>
        <strain evidence="2">CAIM 1854 / LMG 25443</strain>
    </source>
</reference>
<comment type="caution">
    <text evidence="1">The sequence shown here is derived from an EMBL/GenBank/DDBJ whole genome shotgun (WGS) entry which is preliminary data.</text>
</comment>
<protein>
    <recommendedName>
        <fullName evidence="3">DUF1353 domain-containing protein</fullName>
    </recommendedName>
</protein>
<dbReference type="EMBL" id="JPRD01000040">
    <property type="protein sequence ID" value="KIF51346.1"/>
    <property type="molecule type" value="Genomic_DNA"/>
</dbReference>
<dbReference type="InterPro" id="IPR010767">
    <property type="entry name" value="Phage_CGC-2007_Cje0229"/>
</dbReference>
<organism evidence="1 2">
    <name type="scientific">Vibrio owensii CAIM 1854 = LMG 25443</name>
    <dbReference type="NCBI Taxonomy" id="1229493"/>
    <lineage>
        <taxon>Bacteria</taxon>
        <taxon>Pseudomonadati</taxon>
        <taxon>Pseudomonadota</taxon>
        <taxon>Gammaproteobacteria</taxon>
        <taxon>Vibrionales</taxon>
        <taxon>Vibrionaceae</taxon>
        <taxon>Vibrio</taxon>
    </lineage>
</organism>
<dbReference type="RefSeq" id="WP_020195507.1">
    <property type="nucleotide sequence ID" value="NZ_BAOH01000023.1"/>
</dbReference>
<sequence length="130" mass="14885">MKYKKRRTYKYNLHSEEQIETGITLAQPFDSPFLSLSEQGLLTIKKGYSWDGASGPAIDTKNILKASLVHDALYQLMREEVLPQSSREQADRLLRQICLEHGMSNFRATYIYYGVRVFGGFFSKPDLLSA</sequence>
<accession>A0A0C1ZE40</accession>